<evidence type="ECO:0000259" key="2">
    <source>
        <dbReference type="Pfam" id="PF05065"/>
    </source>
</evidence>
<keyword evidence="4" id="KW-1185">Reference proteome</keyword>
<gene>
    <name evidence="3" type="ORF">IC609_12320</name>
</gene>
<feature type="domain" description="Phage capsid-like C-terminal" evidence="2">
    <location>
        <begin position="150"/>
        <end position="433"/>
    </location>
</feature>
<comment type="subcellular location">
    <subcellularLocation>
        <location evidence="1">Virion</location>
    </subcellularLocation>
</comment>
<dbReference type="EMBL" id="JACYFT010000002">
    <property type="protein sequence ID" value="MBD8051333.1"/>
    <property type="molecule type" value="Genomic_DNA"/>
</dbReference>
<reference evidence="3" key="1">
    <citation type="submission" date="2020-09" db="EMBL/GenBank/DDBJ databases">
        <title>Genome seq and assembly of Limnohabitants sp.</title>
        <authorList>
            <person name="Chhetri G."/>
        </authorList>
    </citation>
    <scope>NUCLEOTIDE SEQUENCE</scope>
    <source>
        <strain evidence="3">JUR4</strain>
    </source>
</reference>
<dbReference type="Gene3D" id="3.30.2400.10">
    <property type="entry name" value="Major capsid protein gp5"/>
    <property type="match status" value="1"/>
</dbReference>
<protein>
    <submittedName>
        <fullName evidence="3">Phage major capsid protein</fullName>
    </submittedName>
</protein>
<dbReference type="Proteomes" id="UP000647424">
    <property type="component" value="Unassembled WGS sequence"/>
</dbReference>
<dbReference type="InterPro" id="IPR024455">
    <property type="entry name" value="Phage_capsid"/>
</dbReference>
<dbReference type="NCBIfam" id="TIGR01554">
    <property type="entry name" value="major_cap_HK97"/>
    <property type="match status" value="1"/>
</dbReference>
<evidence type="ECO:0000313" key="3">
    <source>
        <dbReference type="EMBL" id="MBD8051333.1"/>
    </source>
</evidence>
<organism evidence="3 4">
    <name type="scientific">Limnohabitans radicicola</name>
    <dbReference type="NCBI Taxonomy" id="2771427"/>
    <lineage>
        <taxon>Bacteria</taxon>
        <taxon>Pseudomonadati</taxon>
        <taxon>Pseudomonadota</taxon>
        <taxon>Betaproteobacteria</taxon>
        <taxon>Burkholderiales</taxon>
        <taxon>Comamonadaceae</taxon>
        <taxon>Limnohabitans</taxon>
    </lineage>
</organism>
<dbReference type="AlphaFoldDB" id="A0A927FIP6"/>
<comment type="caution">
    <text evidence="3">The sequence shown here is derived from an EMBL/GenBank/DDBJ whole genome shotgun (WGS) entry which is preliminary data.</text>
</comment>
<dbReference type="SUPFAM" id="SSF56563">
    <property type="entry name" value="Major capsid protein gp5"/>
    <property type="match status" value="1"/>
</dbReference>
<proteinExistence type="predicted"/>
<evidence type="ECO:0000256" key="1">
    <source>
        <dbReference type="ARBA" id="ARBA00004328"/>
    </source>
</evidence>
<dbReference type="Gene3D" id="3.30.2320.10">
    <property type="entry name" value="hypothetical protein PF0899 domain"/>
    <property type="match status" value="1"/>
</dbReference>
<dbReference type="InterPro" id="IPR054612">
    <property type="entry name" value="Phage_capsid-like_C"/>
</dbReference>
<sequence>MSKQLRELQARKSALVKDARSLTDIAAAEERDITDEELSAFEALKAKIEAASAAIDREAALIAEEAQMARVAQLPQSMPSVASAASSVITVSENIESDPRHGFKSVGEFLKTVRQAQNPGSSLDERLLVGSGRGATVPASFGNEGSAQDGGFLVPPQFSQEIFQLSLGEDSLLPLTDNVEITGNTMAFPKDETTPWGSNGIRAYWQGEATPAVSTKPVLGLSTLRLKKLMALVPVTDELLDDTNALSTYLPDKIATSIRWKSNESILFGAGTGVPMGCMNAATTVTVAKESGQAAQTLMAQNLAKMISRLPPGSFAKSVWIVNNDVLPALFTLTLGNYPIYLPMGLNVGGIQASPYGTLLGRPVFVSQHANTFSSAGDVLLADLSYYQTITKAGGMQTATSMHLYFDADLTAFRTTFRMDGQSKIAAPITPAKGSTTLSPFVQLGAR</sequence>
<dbReference type="RefSeq" id="WP_191819767.1">
    <property type="nucleotide sequence ID" value="NZ_JACYFT010000002.1"/>
</dbReference>
<name>A0A927FIP6_9BURK</name>
<evidence type="ECO:0000313" key="4">
    <source>
        <dbReference type="Proteomes" id="UP000647424"/>
    </source>
</evidence>
<accession>A0A927FIP6</accession>
<dbReference type="Pfam" id="PF05065">
    <property type="entry name" value="Phage_capsid"/>
    <property type="match status" value="1"/>
</dbReference>